<dbReference type="Proteomes" id="UP000619265">
    <property type="component" value="Unassembled WGS sequence"/>
</dbReference>
<dbReference type="AlphaFoldDB" id="A0A833WGD3"/>
<comment type="caution">
    <text evidence="1">The sequence shown here is derived from an EMBL/GenBank/DDBJ whole genome shotgun (WGS) entry which is preliminary data.</text>
</comment>
<sequence>MEGLIPYLLRAIKKPKGYNSYRSFSEGSTRSYHLLLNAQDSANGSSHRRTRSEFQPPAIEFTEQRYSGVDLIRSHSVHKFSSSSNSSVGGAPKIDSYPFHVHSEANNIHRRR</sequence>
<organism evidence="1 2">
    <name type="scientific">Juglans regia</name>
    <name type="common">English walnut</name>
    <dbReference type="NCBI Taxonomy" id="51240"/>
    <lineage>
        <taxon>Eukaryota</taxon>
        <taxon>Viridiplantae</taxon>
        <taxon>Streptophyta</taxon>
        <taxon>Embryophyta</taxon>
        <taxon>Tracheophyta</taxon>
        <taxon>Spermatophyta</taxon>
        <taxon>Magnoliopsida</taxon>
        <taxon>eudicotyledons</taxon>
        <taxon>Gunneridae</taxon>
        <taxon>Pentapetalae</taxon>
        <taxon>rosids</taxon>
        <taxon>fabids</taxon>
        <taxon>Fagales</taxon>
        <taxon>Juglandaceae</taxon>
        <taxon>Juglans</taxon>
    </lineage>
</organism>
<reference evidence="1" key="2">
    <citation type="submission" date="2020-03" db="EMBL/GenBank/DDBJ databases">
        <title>Walnut 2.0.</title>
        <authorList>
            <person name="Marrano A."/>
            <person name="Britton M."/>
            <person name="Zimin A.V."/>
            <person name="Zaini P.A."/>
            <person name="Workman R."/>
            <person name="Puiu D."/>
            <person name="Bianco L."/>
            <person name="Allen B.J."/>
            <person name="Troggio M."/>
            <person name="Leslie C.A."/>
            <person name="Timp W."/>
            <person name="Dendekar A."/>
            <person name="Salzberg S.L."/>
            <person name="Neale D.B."/>
        </authorList>
    </citation>
    <scope>NUCLEOTIDE SEQUENCE</scope>
    <source>
        <tissue evidence="1">Leaves</tissue>
    </source>
</reference>
<proteinExistence type="predicted"/>
<dbReference type="PANTHER" id="PTHR38370:SF1">
    <property type="entry name" value="BETA-1,4-XYLOSIDASE"/>
    <property type="match status" value="1"/>
</dbReference>
<evidence type="ECO:0000313" key="1">
    <source>
        <dbReference type="EMBL" id="KAF5448268.1"/>
    </source>
</evidence>
<gene>
    <name evidence="1" type="ORF">F2P56_028822</name>
</gene>
<reference evidence="1" key="1">
    <citation type="submission" date="2015-10" db="EMBL/GenBank/DDBJ databases">
        <authorList>
            <person name="Martinez-Garcia P.J."/>
            <person name="Crepeau M.W."/>
            <person name="Puiu D."/>
            <person name="Gonzalez-Ibeas D."/>
            <person name="Whalen J."/>
            <person name="Stevens K."/>
            <person name="Paul R."/>
            <person name="Butterfield T."/>
            <person name="Britton M."/>
            <person name="Reagan R."/>
            <person name="Chakraborty S."/>
            <person name="Walawage S.L."/>
            <person name="Vasquez-Gross H.A."/>
            <person name="Cardeno C."/>
            <person name="Famula R."/>
            <person name="Pratt K."/>
            <person name="Kuruganti S."/>
            <person name="Aradhya M.K."/>
            <person name="Leslie C.A."/>
            <person name="Dandekar A.M."/>
            <person name="Salzberg S.L."/>
            <person name="Wegrzyn J.L."/>
            <person name="Langley C.H."/>
            <person name="Neale D.B."/>
        </authorList>
    </citation>
    <scope>NUCLEOTIDE SEQUENCE</scope>
    <source>
        <tissue evidence="1">Leaves</tissue>
    </source>
</reference>
<accession>A0A833WGD3</accession>
<name>A0A833WGD3_JUGRE</name>
<dbReference type="PANTHER" id="PTHR38370">
    <property type="entry name" value="BETA-1,4-XYLOSIDASE"/>
    <property type="match status" value="1"/>
</dbReference>
<evidence type="ECO:0000313" key="2">
    <source>
        <dbReference type="Proteomes" id="UP000619265"/>
    </source>
</evidence>
<protein>
    <submittedName>
        <fullName evidence="1">Uncharacterized protein</fullName>
    </submittedName>
</protein>
<dbReference type="Gramene" id="Jr13_01960_p1">
    <property type="protein sequence ID" value="cds.Jr13_01960_p1"/>
    <property type="gene ID" value="Jr13_01960"/>
</dbReference>
<dbReference type="EMBL" id="LIHL02000013">
    <property type="protein sequence ID" value="KAF5448268.1"/>
    <property type="molecule type" value="Genomic_DNA"/>
</dbReference>